<dbReference type="InterPro" id="IPR036894">
    <property type="entry name" value="YbaB-like_sf"/>
</dbReference>
<dbReference type="EMBL" id="CP019607">
    <property type="protein sequence ID" value="AQP49472.1"/>
    <property type="molecule type" value="Genomic_DNA"/>
</dbReference>
<name>A0A1Q2CTQ3_9ACTN</name>
<organism evidence="2 3">
    <name type="scientific">Tessaracoccus flavescens</name>
    <dbReference type="NCBI Taxonomy" id="399497"/>
    <lineage>
        <taxon>Bacteria</taxon>
        <taxon>Bacillati</taxon>
        <taxon>Actinomycetota</taxon>
        <taxon>Actinomycetes</taxon>
        <taxon>Propionibacteriales</taxon>
        <taxon>Propionibacteriaceae</taxon>
        <taxon>Tessaracoccus</taxon>
    </lineage>
</organism>
<dbReference type="STRING" id="399497.BW733_00060"/>
<dbReference type="RefSeq" id="WP_077346800.1">
    <property type="nucleotide sequence ID" value="NZ_CP019607.1"/>
</dbReference>
<accession>A0A1Q2CTQ3</accession>
<dbReference type="KEGG" id="tfa:BW733_00060"/>
<reference evidence="2 3" key="1">
    <citation type="journal article" date="2008" name="Int. J. Syst. Evol. Microbiol.">
        <title>Tessaracoccus flavescens sp. nov., isolated from marine sediment.</title>
        <authorList>
            <person name="Lee D.W."/>
            <person name="Lee S.D."/>
        </authorList>
    </citation>
    <scope>NUCLEOTIDE SEQUENCE [LARGE SCALE GENOMIC DNA]</scope>
    <source>
        <strain evidence="2 3">SST-39T</strain>
    </source>
</reference>
<keyword evidence="3" id="KW-1185">Reference proteome</keyword>
<gene>
    <name evidence="2" type="ORF">BW733_00060</name>
</gene>
<feature type="compositionally biased region" description="Acidic residues" evidence="1">
    <location>
        <begin position="21"/>
        <end position="31"/>
    </location>
</feature>
<dbReference type="Proteomes" id="UP000188235">
    <property type="component" value="Chromosome"/>
</dbReference>
<proteinExistence type="predicted"/>
<feature type="region of interest" description="Disordered" evidence="1">
    <location>
        <begin position="1"/>
        <end position="31"/>
    </location>
</feature>
<sequence>MSYDAIDDDELLAPLGYSQEDPADDEESDELQGEWQFAHGFPDTRRSVRIWVDEDTRHLTKVRLSTRWRDRLGTHRLEDAFAEAFFLANARVGDVPTLQPPALEEPEGDPSLTWDDYPQIEEKIQSLLDKAVKLTQSAPEYIRWADFSGEQVSATSAHGNVTVTLSLAGLTDSVRFDKAWLAKARMNDINEAVQSAHEKAYAKYVPPTFVPGDHEELAQELAAARGALRSIASKDIV</sequence>
<evidence type="ECO:0000256" key="1">
    <source>
        <dbReference type="SAM" id="MobiDB-lite"/>
    </source>
</evidence>
<dbReference type="AlphaFoldDB" id="A0A1Q2CTQ3"/>
<protein>
    <submittedName>
        <fullName evidence="2">Uncharacterized protein</fullName>
    </submittedName>
</protein>
<dbReference type="Gene3D" id="3.30.1310.10">
    <property type="entry name" value="Nucleoid-associated protein YbaB-like domain"/>
    <property type="match status" value="1"/>
</dbReference>
<feature type="compositionally biased region" description="Acidic residues" evidence="1">
    <location>
        <begin position="1"/>
        <end position="11"/>
    </location>
</feature>
<evidence type="ECO:0000313" key="2">
    <source>
        <dbReference type="EMBL" id="AQP49472.1"/>
    </source>
</evidence>
<dbReference type="OrthoDB" id="3725277at2"/>
<evidence type="ECO:0000313" key="3">
    <source>
        <dbReference type="Proteomes" id="UP000188235"/>
    </source>
</evidence>